<evidence type="ECO:0000313" key="2">
    <source>
        <dbReference type="Proteomes" id="UP000288716"/>
    </source>
</evidence>
<protein>
    <submittedName>
        <fullName evidence="1">Uncharacterized protein</fullName>
    </submittedName>
</protein>
<dbReference type="Proteomes" id="UP000288716">
    <property type="component" value="Unassembled WGS sequence"/>
</dbReference>
<dbReference type="OrthoDB" id="411823at2759"/>
<keyword evidence="2" id="KW-1185">Reference proteome</keyword>
<feature type="non-terminal residue" evidence="1">
    <location>
        <position position="1"/>
    </location>
</feature>
<comment type="caution">
    <text evidence="1">The sequence shown here is derived from an EMBL/GenBank/DDBJ whole genome shotgun (WGS) entry which is preliminary data.</text>
</comment>
<gene>
    <name evidence="1" type="ORF">B4U80_10091</name>
</gene>
<feature type="non-terminal residue" evidence="1">
    <location>
        <position position="73"/>
    </location>
</feature>
<dbReference type="AlphaFoldDB" id="A0A443RTL7"/>
<name>A0A443RTL7_9ACAR</name>
<accession>A0A443RTL7</accession>
<evidence type="ECO:0000313" key="1">
    <source>
        <dbReference type="EMBL" id="RWS18652.1"/>
    </source>
</evidence>
<reference evidence="1 2" key="1">
    <citation type="journal article" date="2018" name="Gigascience">
        <title>Genomes of trombidid mites reveal novel predicted allergens and laterally-transferred genes associated with secondary metabolism.</title>
        <authorList>
            <person name="Dong X."/>
            <person name="Chaisiri K."/>
            <person name="Xia D."/>
            <person name="Armstrong S.D."/>
            <person name="Fang Y."/>
            <person name="Donnelly M.J."/>
            <person name="Kadowaki T."/>
            <person name="McGarry J.W."/>
            <person name="Darby A.C."/>
            <person name="Makepeace B.L."/>
        </authorList>
    </citation>
    <scope>NUCLEOTIDE SEQUENCE [LARGE SCALE GENOMIC DNA]</scope>
    <source>
        <strain evidence="1">UoL-UT</strain>
    </source>
</reference>
<organism evidence="1 2">
    <name type="scientific">Leptotrombidium deliense</name>
    <dbReference type="NCBI Taxonomy" id="299467"/>
    <lineage>
        <taxon>Eukaryota</taxon>
        <taxon>Metazoa</taxon>
        <taxon>Ecdysozoa</taxon>
        <taxon>Arthropoda</taxon>
        <taxon>Chelicerata</taxon>
        <taxon>Arachnida</taxon>
        <taxon>Acari</taxon>
        <taxon>Acariformes</taxon>
        <taxon>Trombidiformes</taxon>
        <taxon>Prostigmata</taxon>
        <taxon>Anystina</taxon>
        <taxon>Parasitengona</taxon>
        <taxon>Trombiculoidea</taxon>
        <taxon>Trombiculidae</taxon>
        <taxon>Leptotrombidium</taxon>
    </lineage>
</organism>
<dbReference type="EMBL" id="NCKV01036496">
    <property type="protein sequence ID" value="RWS18652.1"/>
    <property type="molecule type" value="Genomic_DNA"/>
</dbReference>
<proteinExistence type="predicted"/>
<dbReference type="VEuPathDB" id="VectorBase:LDEU013388"/>
<sequence>GNISIAVVDSTTLLGVDVDKRLSYDNHTEKLCSKLGKLTAVFYRQAPHLTLYARKLIYDSLFASRLRYANIIW</sequence>